<dbReference type="InterPro" id="IPR013196">
    <property type="entry name" value="HTH_11"/>
</dbReference>
<evidence type="ECO:0000259" key="1">
    <source>
        <dbReference type="Pfam" id="PF08279"/>
    </source>
</evidence>
<dbReference type="PANTHER" id="PTHR34580:SF3">
    <property type="entry name" value="PROTEIN PAFB"/>
    <property type="match status" value="1"/>
</dbReference>
<dbReference type="EMBL" id="FLUO01000002">
    <property type="protein sequence ID" value="SBW12274.1"/>
    <property type="molecule type" value="Genomic_DNA"/>
</dbReference>
<dbReference type="AlphaFoldDB" id="A0A212KKS3"/>
<dbReference type="Pfam" id="PF08279">
    <property type="entry name" value="HTH_11"/>
    <property type="match status" value="1"/>
</dbReference>
<accession>A0A212KKS3</accession>
<dbReference type="InterPro" id="IPR051534">
    <property type="entry name" value="CBASS_pafABC_assoc_protein"/>
</dbReference>
<name>A0A212KKS3_9PROT</name>
<proteinExistence type="predicted"/>
<dbReference type="PROSITE" id="PS52050">
    <property type="entry name" value="WYL"/>
    <property type="match status" value="1"/>
</dbReference>
<dbReference type="InterPro" id="IPR026881">
    <property type="entry name" value="WYL_dom"/>
</dbReference>
<gene>
    <name evidence="3" type="ORF">KL86APRO_20531</name>
</gene>
<evidence type="ECO:0000313" key="3">
    <source>
        <dbReference type="EMBL" id="SBW12274.1"/>
    </source>
</evidence>
<sequence length="257" mass="28107">MTRTARLLDLLQALRARRRPVTAAALAAELGVSTRTVYRDIATLAASGAPVSGEAGVGYVLAPGLFLPPLMFDAEETEALLLGLATVRQRGDATLRQAARQALGKIAAVLPPETRAAIESPVARPGAVWWEIAEGGDLDTLRRAIRGERKLRITYTDAAGATTERVVWPFAIDFLHAARILDAWCETRADFRHFRVDRIAAAEVLAERTPKRRAALLAEWQERLACEPPPDDLHRAAAKPYDGERNDCTAAMKRNAR</sequence>
<organism evidence="3">
    <name type="scientific">uncultured Alphaproteobacteria bacterium</name>
    <dbReference type="NCBI Taxonomy" id="91750"/>
    <lineage>
        <taxon>Bacteria</taxon>
        <taxon>Pseudomonadati</taxon>
        <taxon>Pseudomonadota</taxon>
        <taxon>Alphaproteobacteria</taxon>
        <taxon>environmental samples</taxon>
    </lineage>
</organism>
<dbReference type="PANTHER" id="PTHR34580">
    <property type="match status" value="1"/>
</dbReference>
<dbReference type="InterPro" id="IPR036390">
    <property type="entry name" value="WH_DNA-bd_sf"/>
</dbReference>
<dbReference type="SUPFAM" id="SSF46785">
    <property type="entry name" value="Winged helix' DNA-binding domain"/>
    <property type="match status" value="1"/>
</dbReference>
<feature type="domain" description="WYL" evidence="2">
    <location>
        <begin position="138"/>
        <end position="204"/>
    </location>
</feature>
<dbReference type="InterPro" id="IPR036388">
    <property type="entry name" value="WH-like_DNA-bd_sf"/>
</dbReference>
<dbReference type="Gene3D" id="1.10.10.10">
    <property type="entry name" value="Winged helix-like DNA-binding domain superfamily/Winged helix DNA-binding domain"/>
    <property type="match status" value="1"/>
</dbReference>
<feature type="domain" description="Helix-turn-helix type 11" evidence="1">
    <location>
        <begin position="6"/>
        <end position="59"/>
    </location>
</feature>
<evidence type="ECO:0000259" key="2">
    <source>
        <dbReference type="Pfam" id="PF13280"/>
    </source>
</evidence>
<reference evidence="3" key="1">
    <citation type="submission" date="2016-04" db="EMBL/GenBank/DDBJ databases">
        <authorList>
            <person name="Evans L.H."/>
            <person name="Alamgir A."/>
            <person name="Owens N."/>
            <person name="Weber N.D."/>
            <person name="Virtaneva K."/>
            <person name="Barbian K."/>
            <person name="Babar A."/>
            <person name="Rosenke K."/>
        </authorList>
    </citation>
    <scope>NUCLEOTIDE SEQUENCE</scope>
    <source>
        <strain evidence="3">86</strain>
    </source>
</reference>
<dbReference type="Pfam" id="PF13280">
    <property type="entry name" value="WYL"/>
    <property type="match status" value="1"/>
</dbReference>
<protein>
    <submittedName>
        <fullName evidence="3">Helix-turn-helix type 11 domain protein</fullName>
    </submittedName>
</protein>